<dbReference type="InterPro" id="IPR059226">
    <property type="entry name" value="Choice_anch_Q_dom"/>
</dbReference>
<dbReference type="SUPFAM" id="SSF51126">
    <property type="entry name" value="Pectin lyase-like"/>
    <property type="match status" value="1"/>
</dbReference>
<dbReference type="AlphaFoldDB" id="A0A381ZQN6"/>
<dbReference type="EMBL" id="UINC01022289">
    <property type="protein sequence ID" value="SVA91595.1"/>
    <property type="molecule type" value="Genomic_DNA"/>
</dbReference>
<dbReference type="InterPro" id="IPR011050">
    <property type="entry name" value="Pectin_lyase_fold/virulence"/>
</dbReference>
<gene>
    <name evidence="1" type="ORF">METZ01_LOCUS144449</name>
</gene>
<dbReference type="Gene3D" id="2.160.20.10">
    <property type="entry name" value="Single-stranded right-handed beta-helix, Pectin lyase-like"/>
    <property type="match status" value="1"/>
</dbReference>
<evidence type="ECO:0008006" key="2">
    <source>
        <dbReference type="Google" id="ProtNLM"/>
    </source>
</evidence>
<evidence type="ECO:0000313" key="1">
    <source>
        <dbReference type="EMBL" id="SVA91595.1"/>
    </source>
</evidence>
<feature type="non-terminal residue" evidence="1">
    <location>
        <position position="842"/>
    </location>
</feature>
<protein>
    <recommendedName>
        <fullName evidence="2">Fibronectin type-III domain-containing protein</fullName>
    </recommendedName>
</protein>
<sequence length="842" mass="91174">STTATYTSPTLDNLIIRDNQIGGGDNFYYGGGIYLEFSKAIITGCTIINNTNSSQAKIIDAGGGIYFIKSNPKISNSTIGYNVAATGAGIYGETDHYSTDNYLRPRFTIKSTKAIGNTGDTTQSSINSQALFIESSQSILENCLVVDNNVKSGIETSQYTAIINSTFANNGKTEGHDIRFSSSDSLVIMNSIIFGNGKSIDNGDTTLASPGNIFIYNSILEDGIAGINQTIASGTWTIASEYILNADPDFETKSTENYNLDRYSVGIGAGTANRIVDDKSFSAPETDILGNARPNPSSSAPDIGAYESKFSNRFPKSFTISDGLSDDQELDYTNTGTSLSAHWKQFDDDSTVTYEYAIGTGVLNNIVDWTENATDTSVTAMELSLVNDTTYNFSVRGTDNIGQVSDTITTDGVFVDFEIPIINTISESVNDLDWYGLERRGKIVTVISDNTGIAKYEYSISTVADSVDASGKPVIDDNVLAWFKGDTNSVSINLIDLIEGLNYYSNARVTDFAGNVSEEVSSDGFQMDLKAPIAGTVTKTQIAPDQIILSWSGFSDQTSGISQYEYSLGSQSGSADVIKRTITDENSDSTVIQLNDSLKLIHGNTYYGTIYAADSASNETAATSNKLVYDLYFGEPSIANVSHESGSRLNILDDANITFTVSEPFASYSASIESSVGDSILFTEQFMDSTQFSINLQAPFTSGDDITLTINELMDYLGNSSDNHQYKYSVSFLADYDADSTIGMLDLSTFVEGWDTNNPKYELGPVTGTAPHFKPAPDGVFNNRDGMAFTRMWYWDKNKSGKMLAKLLADQGPAINTTISNDHILIYPPMGTQALEILMDYS</sequence>
<reference evidence="1" key="1">
    <citation type="submission" date="2018-05" db="EMBL/GenBank/DDBJ databases">
        <authorList>
            <person name="Lanie J.A."/>
            <person name="Ng W.-L."/>
            <person name="Kazmierczak K.M."/>
            <person name="Andrzejewski T.M."/>
            <person name="Davidsen T.M."/>
            <person name="Wayne K.J."/>
            <person name="Tettelin H."/>
            <person name="Glass J.I."/>
            <person name="Rusch D."/>
            <person name="Podicherti R."/>
            <person name="Tsui H.-C.T."/>
            <person name="Winkler M.E."/>
        </authorList>
    </citation>
    <scope>NUCLEOTIDE SEQUENCE</scope>
</reference>
<accession>A0A381ZQN6</accession>
<dbReference type="PANTHER" id="PTHR16897">
    <property type="entry name" value="OS10G0105400 PROTEIN"/>
    <property type="match status" value="1"/>
</dbReference>
<name>A0A381ZQN6_9ZZZZ</name>
<feature type="non-terminal residue" evidence="1">
    <location>
        <position position="1"/>
    </location>
</feature>
<dbReference type="PANTHER" id="PTHR16897:SF2">
    <property type="entry name" value="OS03G0226600 PROTEIN"/>
    <property type="match status" value="1"/>
</dbReference>
<proteinExistence type="predicted"/>
<dbReference type="NCBIfam" id="NF041518">
    <property type="entry name" value="choice_anch_Q"/>
    <property type="match status" value="1"/>
</dbReference>
<organism evidence="1">
    <name type="scientific">marine metagenome</name>
    <dbReference type="NCBI Taxonomy" id="408172"/>
    <lineage>
        <taxon>unclassified sequences</taxon>
        <taxon>metagenomes</taxon>
        <taxon>ecological metagenomes</taxon>
    </lineage>
</organism>
<dbReference type="InterPro" id="IPR012334">
    <property type="entry name" value="Pectin_lyas_fold"/>
</dbReference>